<dbReference type="InterPro" id="IPR009562">
    <property type="entry name" value="DUF1178"/>
</dbReference>
<evidence type="ECO:0000313" key="1">
    <source>
        <dbReference type="EMBL" id="RBW61473.1"/>
    </source>
</evidence>
<protein>
    <submittedName>
        <fullName evidence="1">DUF1178 domain-containing protein</fullName>
    </submittedName>
</protein>
<comment type="caution">
    <text evidence="1">The sequence shown here is derived from an EMBL/GenBank/DDBJ whole genome shotgun (WGS) entry which is preliminary data.</text>
</comment>
<accession>A0A366X996</accession>
<gene>
    <name evidence="1" type="ORF">DS909_01800</name>
</gene>
<dbReference type="OrthoDB" id="9799894at2"/>
<evidence type="ECO:0000313" key="2">
    <source>
        <dbReference type="Proteomes" id="UP000252706"/>
    </source>
</evidence>
<name>A0A366X996_9RHOB</name>
<proteinExistence type="predicted"/>
<dbReference type="PIRSF" id="PIRSF032131">
    <property type="entry name" value="UCP032131"/>
    <property type="match status" value="1"/>
</dbReference>
<dbReference type="EMBL" id="QOCE01000005">
    <property type="protein sequence ID" value="RBW61473.1"/>
    <property type="molecule type" value="Genomic_DNA"/>
</dbReference>
<sequence>MIQYALKCCDGHSFDSWFQSAEAYEKLAKAGMVSCVECGSSQVEKAIMTPRVRPARSAVSAIVSEQQEAAPVVEMPAPQKPGLLSQPASELEKAVTELRKQVETNSDYVGENFAEEARAMHVGDAPSRSIYGEAKIEEAKALIEEGVPVAPLPFRPNRKTN</sequence>
<dbReference type="AlphaFoldDB" id="A0A366X996"/>
<dbReference type="Pfam" id="PF06676">
    <property type="entry name" value="DUF1178"/>
    <property type="match status" value="1"/>
</dbReference>
<dbReference type="RefSeq" id="WP_113821734.1">
    <property type="nucleotide sequence ID" value="NZ_QOCE01000005.1"/>
</dbReference>
<dbReference type="Proteomes" id="UP000252706">
    <property type="component" value="Unassembled WGS sequence"/>
</dbReference>
<reference evidence="1 2" key="1">
    <citation type="submission" date="2018-07" db="EMBL/GenBank/DDBJ databases">
        <title>Modular assembly of carbohydrate-degrading microbial communities in the ocean.</title>
        <authorList>
            <person name="Enke T.N."/>
            <person name="Datta M.S."/>
            <person name="Schwartzman J.A."/>
            <person name="Cermak N."/>
            <person name="Schmitz D.A."/>
            <person name="Barrere J."/>
            <person name="Cordero O.X."/>
        </authorList>
    </citation>
    <scope>NUCLEOTIDE SEQUENCE [LARGE SCALE GENOMIC DNA]</scope>
    <source>
        <strain evidence="1 2">C3M10</strain>
    </source>
</reference>
<organism evidence="1 2">
    <name type="scientific">Phaeobacter gallaeciensis</name>
    <dbReference type="NCBI Taxonomy" id="60890"/>
    <lineage>
        <taxon>Bacteria</taxon>
        <taxon>Pseudomonadati</taxon>
        <taxon>Pseudomonadota</taxon>
        <taxon>Alphaproteobacteria</taxon>
        <taxon>Rhodobacterales</taxon>
        <taxon>Roseobacteraceae</taxon>
        <taxon>Phaeobacter</taxon>
    </lineage>
</organism>